<dbReference type="AlphaFoldDB" id="A0A7W8A5P5"/>
<dbReference type="GO" id="GO:0016747">
    <property type="term" value="F:acyltransferase activity, transferring groups other than amino-acyl groups"/>
    <property type="evidence" value="ECO:0007669"/>
    <property type="project" value="InterPro"/>
</dbReference>
<dbReference type="RefSeq" id="WP_184966129.1">
    <property type="nucleotide sequence ID" value="NZ_JACHIN010000007.1"/>
</dbReference>
<evidence type="ECO:0000259" key="1">
    <source>
        <dbReference type="PROSITE" id="PS51186"/>
    </source>
</evidence>
<reference evidence="2 3" key="1">
    <citation type="submission" date="2020-08" db="EMBL/GenBank/DDBJ databases">
        <title>Genomic Encyclopedia of Type Strains, Phase IV (KMG-IV): sequencing the most valuable type-strain genomes for metagenomic binning, comparative biology and taxonomic classification.</title>
        <authorList>
            <person name="Goeker M."/>
        </authorList>
    </citation>
    <scope>NUCLEOTIDE SEQUENCE [LARGE SCALE GENOMIC DNA]</scope>
    <source>
        <strain evidence="2 3">DSM 45385</strain>
    </source>
</reference>
<dbReference type="GO" id="GO:0005840">
    <property type="term" value="C:ribosome"/>
    <property type="evidence" value="ECO:0007669"/>
    <property type="project" value="UniProtKB-KW"/>
</dbReference>
<protein>
    <submittedName>
        <fullName evidence="2">Ribosomal protein S18 acetylase RimI-like enzyme</fullName>
    </submittedName>
</protein>
<dbReference type="Gene3D" id="3.40.630.30">
    <property type="match status" value="1"/>
</dbReference>
<keyword evidence="2" id="KW-0689">Ribosomal protein</keyword>
<keyword evidence="2" id="KW-0687">Ribonucleoprotein</keyword>
<dbReference type="Pfam" id="PF00583">
    <property type="entry name" value="Acetyltransf_1"/>
    <property type="match status" value="1"/>
</dbReference>
<feature type="domain" description="N-acetyltransferase" evidence="1">
    <location>
        <begin position="140"/>
        <end position="289"/>
    </location>
</feature>
<dbReference type="InterPro" id="IPR000182">
    <property type="entry name" value="GNAT_dom"/>
</dbReference>
<evidence type="ECO:0000313" key="2">
    <source>
        <dbReference type="EMBL" id="MBB5080047.1"/>
    </source>
</evidence>
<dbReference type="Proteomes" id="UP000568380">
    <property type="component" value="Unassembled WGS sequence"/>
</dbReference>
<evidence type="ECO:0000313" key="3">
    <source>
        <dbReference type="Proteomes" id="UP000568380"/>
    </source>
</evidence>
<proteinExistence type="predicted"/>
<name>A0A7W8A5P5_9ACTN</name>
<accession>A0A7W8A5P5</accession>
<keyword evidence="3" id="KW-1185">Reference proteome</keyword>
<organism evidence="2 3">
    <name type="scientific">Nonomuraea endophytica</name>
    <dbReference type="NCBI Taxonomy" id="714136"/>
    <lineage>
        <taxon>Bacteria</taxon>
        <taxon>Bacillati</taxon>
        <taxon>Actinomycetota</taxon>
        <taxon>Actinomycetes</taxon>
        <taxon>Streptosporangiales</taxon>
        <taxon>Streptosporangiaceae</taxon>
        <taxon>Nonomuraea</taxon>
    </lineage>
</organism>
<dbReference type="EMBL" id="JACHIN010000007">
    <property type="protein sequence ID" value="MBB5080047.1"/>
    <property type="molecule type" value="Genomic_DNA"/>
</dbReference>
<dbReference type="SUPFAM" id="SSF55729">
    <property type="entry name" value="Acyl-CoA N-acyltransferases (Nat)"/>
    <property type="match status" value="1"/>
</dbReference>
<dbReference type="PROSITE" id="PS51186">
    <property type="entry name" value="GNAT"/>
    <property type="match status" value="1"/>
</dbReference>
<gene>
    <name evidence="2" type="ORF">HNR40_005533</name>
</gene>
<comment type="caution">
    <text evidence="2">The sequence shown here is derived from an EMBL/GenBank/DDBJ whole genome shotgun (WGS) entry which is preliminary data.</text>
</comment>
<dbReference type="InterPro" id="IPR016181">
    <property type="entry name" value="Acyl_CoA_acyltransferase"/>
</dbReference>
<sequence length="289" mass="32073">MGYRRYDYRGPDDLRAMQAMSARAGHWHPGELAWSRFEHIGREPEWPTALWEHDGRTVGWAWAQLPGSLDLDLDPEHRGLAGEMLGWFAGLVPGERAVTVLDGGLRLDRYGYRESEDAPFFVRLRRDLADLPEPVLPAGYRLRAVSGPEDAPQRARVHRAAFSTPEHPSRVSAQSYLQVMGAWPYRSELDWLVETDGGEPAAFCLAWLDGGEAVLEPVGTDPAHRRRGLAGAATLAALHAARGLGARSARVNARGDDAYPSARATYESIGFRHHDGIRSRTYVSGRKLM</sequence>